<evidence type="ECO:0000256" key="5">
    <source>
        <dbReference type="ARBA" id="ARBA00022970"/>
    </source>
</evidence>
<keyword evidence="6 9" id="KW-1133">Transmembrane helix</keyword>
<dbReference type="AlphaFoldDB" id="A0A934QK64"/>
<evidence type="ECO:0000256" key="2">
    <source>
        <dbReference type="ARBA" id="ARBA00022448"/>
    </source>
</evidence>
<reference evidence="10" key="1">
    <citation type="submission" date="2017-08" db="EMBL/GenBank/DDBJ databases">
        <authorList>
            <person name="Imhoff J.F."/>
            <person name="Rahn T."/>
            <person name="Kuenzel S."/>
            <person name="Neulinger S.C."/>
        </authorList>
    </citation>
    <scope>NUCLEOTIDE SEQUENCE</scope>
    <source>
        <strain evidence="10">DSM 9154</strain>
    </source>
</reference>
<feature type="transmembrane region" description="Helical" evidence="9">
    <location>
        <begin position="278"/>
        <end position="298"/>
    </location>
</feature>
<dbReference type="EMBL" id="NRRE01000026">
    <property type="protein sequence ID" value="MBK1698199.1"/>
    <property type="molecule type" value="Genomic_DNA"/>
</dbReference>
<evidence type="ECO:0000256" key="4">
    <source>
        <dbReference type="ARBA" id="ARBA00022692"/>
    </source>
</evidence>
<accession>A0A934QK64</accession>
<dbReference type="InterPro" id="IPR017779">
    <property type="entry name" value="ABC_UrtB_bac"/>
</dbReference>
<evidence type="ECO:0000256" key="9">
    <source>
        <dbReference type="SAM" id="Phobius"/>
    </source>
</evidence>
<dbReference type="InterPro" id="IPR052157">
    <property type="entry name" value="BCAA_transport_permease"/>
</dbReference>
<evidence type="ECO:0000256" key="8">
    <source>
        <dbReference type="ARBA" id="ARBA00037998"/>
    </source>
</evidence>
<protein>
    <submittedName>
        <fullName evidence="10">Urea ABC transporter permease subunit UrtB</fullName>
    </submittedName>
</protein>
<keyword evidence="2" id="KW-0813">Transport</keyword>
<organism evidence="10 11">
    <name type="scientific">Rhodovibrio salinarum</name>
    <dbReference type="NCBI Taxonomy" id="1087"/>
    <lineage>
        <taxon>Bacteria</taxon>
        <taxon>Pseudomonadati</taxon>
        <taxon>Pseudomonadota</taxon>
        <taxon>Alphaproteobacteria</taxon>
        <taxon>Rhodospirillales</taxon>
        <taxon>Rhodovibrionaceae</taxon>
        <taxon>Rhodovibrio</taxon>
    </lineage>
</organism>
<name>A0A934QK64_9PROT</name>
<feature type="transmembrane region" description="Helical" evidence="9">
    <location>
        <begin position="477"/>
        <end position="497"/>
    </location>
</feature>
<reference evidence="10" key="2">
    <citation type="journal article" date="2020" name="Microorganisms">
        <title>Osmotic Adaptation and Compatible Solute Biosynthesis of Phototrophic Bacteria as Revealed from Genome Analyses.</title>
        <authorList>
            <person name="Imhoff J.F."/>
            <person name="Rahn T."/>
            <person name="Kunzel S."/>
            <person name="Keller A."/>
            <person name="Neulinger S.C."/>
        </authorList>
    </citation>
    <scope>NUCLEOTIDE SEQUENCE</scope>
    <source>
        <strain evidence="10">DSM 9154</strain>
    </source>
</reference>
<evidence type="ECO:0000256" key="1">
    <source>
        <dbReference type="ARBA" id="ARBA00004651"/>
    </source>
</evidence>
<keyword evidence="4 9" id="KW-0812">Transmembrane</keyword>
<feature type="transmembrane region" description="Helical" evidence="9">
    <location>
        <begin position="447"/>
        <end position="470"/>
    </location>
</feature>
<dbReference type="PANTHER" id="PTHR11795">
    <property type="entry name" value="BRANCHED-CHAIN AMINO ACID TRANSPORT SYSTEM PERMEASE PROTEIN LIVH"/>
    <property type="match status" value="1"/>
</dbReference>
<keyword evidence="7 9" id="KW-0472">Membrane</keyword>
<evidence type="ECO:0000313" key="11">
    <source>
        <dbReference type="Proteomes" id="UP000778970"/>
    </source>
</evidence>
<gene>
    <name evidence="10" type="primary">urtB</name>
    <name evidence="10" type="ORF">CKO21_13205</name>
</gene>
<evidence type="ECO:0000256" key="7">
    <source>
        <dbReference type="ARBA" id="ARBA00023136"/>
    </source>
</evidence>
<keyword evidence="5" id="KW-0029">Amino-acid transport</keyword>
<feature type="transmembrane region" description="Helical" evidence="9">
    <location>
        <begin position="408"/>
        <end position="427"/>
    </location>
</feature>
<evidence type="ECO:0000313" key="10">
    <source>
        <dbReference type="EMBL" id="MBK1698199.1"/>
    </source>
</evidence>
<dbReference type="GO" id="GO:0005886">
    <property type="term" value="C:plasma membrane"/>
    <property type="evidence" value="ECO:0007669"/>
    <property type="project" value="UniProtKB-SubCell"/>
</dbReference>
<proteinExistence type="inferred from homology"/>
<dbReference type="NCBIfam" id="TIGR03409">
    <property type="entry name" value="urea_trans_UrtB"/>
    <property type="match status" value="1"/>
</dbReference>
<sequence>MAFAEAVQTLATGDRPAREQAVDRIVELGHPRAAAVLSALMYRRLGVVEGSDRVVLEPDDGGPVQDALTGKPVDNPDALEIETIYASNQIRRKLRTAISQVQIFAQDPDARLAATRDIVRDPSPATADLLQRALEREEVARVETAIRLALAKVELLAGDTETQLAAIERLSGSTAPEVRSLLLQLLQREDLPEEVRTAADEAAAAIETRLTLIDWGQRVFQGISLGSVLLLAAVGLAITFGVMGVINLAHGEMLMLGAYTTFVVQQTVLSVAPGLSELSVLIALPAAFLVAGAMGVLLEQTVVRHLYGRPLETLLATFGISLLLQQGVRTIFGAPNKEVSNPSWMSGSIDLIGGAVLTYNRIFILIFALAVLAALALVLKRTTFGLYVRAVTQNRSMARAMGIPSGRIDALTFGLGSGIAGIGGVALSQITNVSPNLGQSFIVDSFMVVVFGGVGSLWGVLGGSMVLGILNKFLEPYAGAMLGKVIVLILLILFIQWRPRGLFALKGRAGEQ</sequence>
<dbReference type="CDD" id="cd06582">
    <property type="entry name" value="TM_PBP1_LivH_like"/>
    <property type="match status" value="1"/>
</dbReference>
<feature type="transmembrane region" description="Helical" evidence="9">
    <location>
        <begin position="352"/>
        <end position="379"/>
    </location>
</feature>
<dbReference type="GO" id="GO:0022857">
    <property type="term" value="F:transmembrane transporter activity"/>
    <property type="evidence" value="ECO:0007669"/>
    <property type="project" value="InterPro"/>
</dbReference>
<dbReference type="PANTHER" id="PTHR11795:SF447">
    <property type="entry name" value="ABC TRANSPORTER PERMEASE PROTEIN"/>
    <property type="match status" value="1"/>
</dbReference>
<feature type="transmembrane region" description="Helical" evidence="9">
    <location>
        <begin position="310"/>
        <end position="332"/>
    </location>
</feature>
<dbReference type="InterPro" id="IPR001851">
    <property type="entry name" value="ABC_transp_permease"/>
</dbReference>
<dbReference type="GO" id="GO:0006865">
    <property type="term" value="P:amino acid transport"/>
    <property type="evidence" value="ECO:0007669"/>
    <property type="project" value="UniProtKB-KW"/>
</dbReference>
<dbReference type="Proteomes" id="UP000778970">
    <property type="component" value="Unassembled WGS sequence"/>
</dbReference>
<comment type="caution">
    <text evidence="10">The sequence shown here is derived from an EMBL/GenBank/DDBJ whole genome shotgun (WGS) entry which is preliminary data.</text>
</comment>
<keyword evidence="3" id="KW-1003">Cell membrane</keyword>
<feature type="transmembrane region" description="Helical" evidence="9">
    <location>
        <begin position="223"/>
        <end position="246"/>
    </location>
</feature>
<evidence type="ECO:0000256" key="6">
    <source>
        <dbReference type="ARBA" id="ARBA00022989"/>
    </source>
</evidence>
<dbReference type="Pfam" id="PF02653">
    <property type="entry name" value="BPD_transp_2"/>
    <property type="match status" value="1"/>
</dbReference>
<comment type="subcellular location">
    <subcellularLocation>
        <location evidence="1">Cell membrane</location>
        <topology evidence="1">Multi-pass membrane protein</topology>
    </subcellularLocation>
</comment>
<comment type="similarity">
    <text evidence="8">Belongs to the binding-protein-dependent transport system permease family. LivHM subfamily.</text>
</comment>
<keyword evidence="11" id="KW-1185">Reference proteome</keyword>
<evidence type="ECO:0000256" key="3">
    <source>
        <dbReference type="ARBA" id="ARBA00022475"/>
    </source>
</evidence>